<gene>
    <name evidence="8" type="ORF">H7B67_23940</name>
</gene>
<dbReference type="Gene3D" id="1.50.10.10">
    <property type="match status" value="1"/>
</dbReference>
<keyword evidence="3 8" id="KW-0378">Hydrolase</keyword>
<evidence type="ECO:0000259" key="6">
    <source>
        <dbReference type="Pfam" id="PF17389"/>
    </source>
</evidence>
<accession>A0A841T2C3</accession>
<dbReference type="EC" id="3.2.1.40" evidence="2"/>
<dbReference type="EMBL" id="JACJVQ010000020">
    <property type="protein sequence ID" value="MBB6637189.1"/>
    <property type="molecule type" value="Genomic_DNA"/>
</dbReference>
<evidence type="ECO:0000259" key="7">
    <source>
        <dbReference type="Pfam" id="PF17390"/>
    </source>
</evidence>
<dbReference type="InterPro" id="IPR008902">
    <property type="entry name" value="Rhamnosid_concanavalin"/>
</dbReference>
<feature type="domain" description="Alpha-L-rhamnosidase six-hairpin glycosidase" evidence="6">
    <location>
        <begin position="458"/>
        <end position="818"/>
    </location>
</feature>
<dbReference type="PANTHER" id="PTHR33307">
    <property type="entry name" value="ALPHA-RHAMNOSIDASE (EUROFUNG)"/>
    <property type="match status" value="1"/>
</dbReference>
<feature type="domain" description="Alpha-L-rhamnosidase C-terminal" evidence="7">
    <location>
        <begin position="820"/>
        <end position="886"/>
    </location>
</feature>
<evidence type="ECO:0000256" key="1">
    <source>
        <dbReference type="ARBA" id="ARBA00001445"/>
    </source>
</evidence>
<evidence type="ECO:0000256" key="3">
    <source>
        <dbReference type="ARBA" id="ARBA00022801"/>
    </source>
</evidence>
<keyword evidence="9" id="KW-1185">Reference proteome</keyword>
<dbReference type="Pfam" id="PF25788">
    <property type="entry name" value="Ig_Rha78A_N"/>
    <property type="match status" value="1"/>
</dbReference>
<evidence type="ECO:0000259" key="4">
    <source>
        <dbReference type="Pfam" id="PF05592"/>
    </source>
</evidence>
<dbReference type="Gene3D" id="2.60.120.260">
    <property type="entry name" value="Galactose-binding domain-like"/>
    <property type="match status" value="2"/>
</dbReference>
<dbReference type="Gene3D" id="2.60.40.10">
    <property type="entry name" value="Immunoglobulins"/>
    <property type="match status" value="1"/>
</dbReference>
<dbReference type="InterPro" id="IPR013737">
    <property type="entry name" value="Bac_rhamnosid_N"/>
</dbReference>
<dbReference type="GO" id="GO:0005975">
    <property type="term" value="P:carbohydrate metabolic process"/>
    <property type="evidence" value="ECO:0007669"/>
    <property type="project" value="InterPro"/>
</dbReference>
<reference evidence="8 9" key="1">
    <citation type="submission" date="2020-08" db="EMBL/GenBank/DDBJ databases">
        <title>Cohnella phylogeny.</title>
        <authorList>
            <person name="Dunlap C."/>
        </authorList>
    </citation>
    <scope>NUCLEOTIDE SEQUENCE [LARGE SCALE GENOMIC DNA]</scope>
    <source>
        <strain evidence="8 9">DSM 25241</strain>
    </source>
</reference>
<dbReference type="RefSeq" id="WP_185122398.1">
    <property type="nucleotide sequence ID" value="NZ_JACJVQ010000020.1"/>
</dbReference>
<dbReference type="PIRSF" id="PIRSF010631">
    <property type="entry name" value="A-rhamnsds"/>
    <property type="match status" value="1"/>
</dbReference>
<dbReference type="Pfam" id="PF17390">
    <property type="entry name" value="Bac_rhamnosid_C"/>
    <property type="match status" value="1"/>
</dbReference>
<evidence type="ECO:0000259" key="5">
    <source>
        <dbReference type="Pfam" id="PF08531"/>
    </source>
</evidence>
<proteinExistence type="predicted"/>
<dbReference type="InterPro" id="IPR012341">
    <property type="entry name" value="6hp_glycosidase-like_sf"/>
</dbReference>
<dbReference type="Pfam" id="PF08531">
    <property type="entry name" value="Bac_rhamnosid_N"/>
    <property type="match status" value="1"/>
</dbReference>
<feature type="domain" description="Bacterial alpha-L-rhamnosidase N-terminal" evidence="5">
    <location>
        <begin position="182"/>
        <end position="311"/>
    </location>
</feature>
<name>A0A841T2C3_9BACL</name>
<sequence>MSDRDCQLNVVDLRCDHLLNPMGIACSNPYVSWKLHGETRGLKQTAYEIQAAIHQPDFEKGLVSEQGNQSDDSYAIELDIGELREKTTYYWRVRVCVDTEEEQGLWLPWSETASFETGLKDERSWSAKWIEADEEFYAIADEECKQYWKLDPYGDAENLNRRDQGLRKVPYLSKRVELKTGIIKARVYITARGLYELRVNGRKVGPCVLAPDFTAYDKCIYYQTFDIAAELQEGSNLFEIQLGDGWYAGHAQGIPGNNHLYGVRPSLLMQAEIQYEDGMTETIASDDSFKASMGPLQYADLFMGEYYDLQVKDDRIFGTVENDYSMSVVTPQRGEMIVATEVIDARRVFRDAEGSLIVDFGQVIAGRERLVLTGRAGSTVTIEHSEEIDREGVFYDVMPTFPFHDQKNTIRFAEEKTIAYEPQFSFQGFRYLRIRGLNYEIKPEDCKAVVIGTGMPVVGKFECSNPDLNQFMKNVLWSQRGNMLSIPTDCPQRERAGFTGDAQVFGKAAALNMDVSGFFARWLEQCRYEQLERGQIPIVVPYTKAYSEIEPNPGWTSAGWGDAIVFLPWEMYQAYGDIRFLSENYQAMLRWMDYVETCAKETMPESYYMDFKNRHRHKHLWNTGHHWGDWQVPGVDAFKGVELTKEVTASLFYYRQASMMMRISQELGESEKHEYFKELSANIHRSFHQEYVADGKLSGYEWQGAYVMAIAFGMVEGELKGRFAARLNELVAEQGFRLQTGFLSTPFLLNALWDCGYRDTALKLLYQDTAPSWLYQVKQGATTVWEEWEGKDRDGVLRGSSFNHYAFGCVCDFIYEKIGGIGKLEKGFKRIRIQPEATEGLEFAETTIDTIYGELGVKWNKVDGGYRYRIKIPPNTTAVVVGGSSQLELGSGVHEFELA</sequence>
<dbReference type="PANTHER" id="PTHR33307:SF6">
    <property type="entry name" value="ALPHA-RHAMNOSIDASE (EUROFUNG)-RELATED"/>
    <property type="match status" value="1"/>
</dbReference>
<evidence type="ECO:0000256" key="2">
    <source>
        <dbReference type="ARBA" id="ARBA00012652"/>
    </source>
</evidence>
<dbReference type="Pfam" id="PF17389">
    <property type="entry name" value="Bac_rhamnosid6H"/>
    <property type="match status" value="1"/>
</dbReference>
<dbReference type="SUPFAM" id="SSF49265">
    <property type="entry name" value="Fibronectin type III"/>
    <property type="match status" value="1"/>
</dbReference>
<dbReference type="InterPro" id="IPR035398">
    <property type="entry name" value="Bac_rhamnosid_C"/>
</dbReference>
<comment type="catalytic activity">
    <reaction evidence="1">
        <text>Hydrolysis of terminal non-reducing alpha-L-rhamnose residues in alpha-L-rhamnosides.</text>
        <dbReference type="EC" id="3.2.1.40"/>
    </reaction>
</comment>
<dbReference type="Gene3D" id="2.60.420.10">
    <property type="entry name" value="Maltose phosphorylase, domain 3"/>
    <property type="match status" value="1"/>
</dbReference>
<dbReference type="InterPro" id="IPR035396">
    <property type="entry name" value="Bac_rhamnosid6H"/>
</dbReference>
<dbReference type="GO" id="GO:0030596">
    <property type="term" value="F:alpha-L-rhamnosidase activity"/>
    <property type="evidence" value="ECO:0007669"/>
    <property type="project" value="UniProtKB-EC"/>
</dbReference>
<feature type="domain" description="Alpha-L-rhamnosidase concanavalin-like" evidence="4">
    <location>
        <begin position="353"/>
        <end position="451"/>
    </location>
</feature>
<dbReference type="InterPro" id="IPR013783">
    <property type="entry name" value="Ig-like_fold"/>
</dbReference>
<evidence type="ECO:0000313" key="8">
    <source>
        <dbReference type="EMBL" id="MBB6637189.1"/>
    </source>
</evidence>
<dbReference type="Pfam" id="PF05592">
    <property type="entry name" value="Bac_rhamnosid"/>
    <property type="match status" value="1"/>
</dbReference>
<dbReference type="Proteomes" id="UP000535838">
    <property type="component" value="Unassembled WGS sequence"/>
</dbReference>
<dbReference type="AlphaFoldDB" id="A0A841T2C3"/>
<dbReference type="SUPFAM" id="SSF48208">
    <property type="entry name" value="Six-hairpin glycosidases"/>
    <property type="match status" value="1"/>
</dbReference>
<organism evidence="8 9">
    <name type="scientific">Cohnella thailandensis</name>
    <dbReference type="NCBI Taxonomy" id="557557"/>
    <lineage>
        <taxon>Bacteria</taxon>
        <taxon>Bacillati</taxon>
        <taxon>Bacillota</taxon>
        <taxon>Bacilli</taxon>
        <taxon>Bacillales</taxon>
        <taxon>Paenibacillaceae</taxon>
        <taxon>Cohnella</taxon>
    </lineage>
</organism>
<dbReference type="InterPro" id="IPR036116">
    <property type="entry name" value="FN3_sf"/>
</dbReference>
<comment type="caution">
    <text evidence="8">The sequence shown here is derived from an EMBL/GenBank/DDBJ whole genome shotgun (WGS) entry which is preliminary data.</text>
</comment>
<protein>
    <recommendedName>
        <fullName evidence="2">alpha-L-rhamnosidase</fullName>
        <ecNumber evidence="2">3.2.1.40</ecNumber>
    </recommendedName>
</protein>
<evidence type="ECO:0000313" key="9">
    <source>
        <dbReference type="Proteomes" id="UP000535838"/>
    </source>
</evidence>
<dbReference type="InterPro" id="IPR016007">
    <property type="entry name" value="Alpha_rhamnosid"/>
</dbReference>
<dbReference type="InterPro" id="IPR008928">
    <property type="entry name" value="6-hairpin_glycosidase_sf"/>
</dbReference>